<evidence type="ECO:0000313" key="3">
    <source>
        <dbReference type="EMBL" id="SBS71054.1"/>
    </source>
</evidence>
<feature type="region of interest" description="Disordered" evidence="1">
    <location>
        <begin position="32"/>
        <end position="55"/>
    </location>
</feature>
<feature type="region of interest" description="Disordered" evidence="1">
    <location>
        <begin position="151"/>
        <end position="215"/>
    </location>
</feature>
<accession>A0A1Y5NXE1</accession>
<feature type="chain" id="PRO_5039626487" evidence="2">
    <location>
        <begin position="30"/>
        <end position="215"/>
    </location>
</feature>
<feature type="signal peptide" evidence="2">
    <location>
        <begin position="1"/>
        <end position="29"/>
    </location>
</feature>
<dbReference type="PROSITE" id="PS51318">
    <property type="entry name" value="TAT"/>
    <property type="match status" value="1"/>
</dbReference>
<protein>
    <submittedName>
        <fullName evidence="3">Uncharacterized protein</fullName>
    </submittedName>
</protein>
<reference evidence="3" key="1">
    <citation type="submission" date="2016-03" db="EMBL/GenBank/DDBJ databases">
        <authorList>
            <person name="Ploux O."/>
        </authorList>
    </citation>
    <scope>NUCLEOTIDE SEQUENCE</scope>
    <source>
        <strain evidence="3">UC10</strain>
    </source>
</reference>
<sequence>MHQLRRTLVKGAAVVVVAVGAAVTSMATAAADDPAPVDPAAPPPPPQGLLPPPGAISDSVSGFANYLAGPAGNQLLLGQTPTPALVGTAPATPPNVGILDGTQLLIPQNYGMPTPDETSPYQLGPGADGPFARVNQFKGVHAMLHGALGRMPADQLGQPLPGTAPPPGTNIPAGPEQFLPDPAAPPPPGAPPVPGAPVVPADPALPLPPPPAPAG</sequence>
<proteinExistence type="predicted"/>
<organism evidence="3">
    <name type="scientific">uncultured Mycobacterium sp</name>
    <dbReference type="NCBI Taxonomy" id="171292"/>
    <lineage>
        <taxon>Bacteria</taxon>
        <taxon>Bacillati</taxon>
        <taxon>Actinomycetota</taxon>
        <taxon>Actinomycetes</taxon>
        <taxon>Mycobacteriales</taxon>
        <taxon>Mycobacteriaceae</taxon>
        <taxon>Mycobacterium</taxon>
        <taxon>environmental samples</taxon>
    </lineage>
</organism>
<keyword evidence="2" id="KW-0732">Signal</keyword>
<gene>
    <name evidence="3" type="ORF">MHPYR_100039</name>
</gene>
<evidence type="ECO:0000256" key="1">
    <source>
        <dbReference type="SAM" id="MobiDB-lite"/>
    </source>
</evidence>
<feature type="compositionally biased region" description="Pro residues" evidence="1">
    <location>
        <begin position="203"/>
        <end position="215"/>
    </location>
</feature>
<dbReference type="EMBL" id="FLQS01000002">
    <property type="protein sequence ID" value="SBS71054.1"/>
    <property type="molecule type" value="Genomic_DNA"/>
</dbReference>
<dbReference type="AlphaFoldDB" id="A0A1Y5NXE1"/>
<feature type="compositionally biased region" description="Pro residues" evidence="1">
    <location>
        <begin position="182"/>
        <end position="197"/>
    </location>
</feature>
<evidence type="ECO:0000256" key="2">
    <source>
        <dbReference type="SAM" id="SignalP"/>
    </source>
</evidence>
<dbReference type="InterPro" id="IPR006311">
    <property type="entry name" value="TAT_signal"/>
</dbReference>
<feature type="compositionally biased region" description="Pro residues" evidence="1">
    <location>
        <begin position="36"/>
        <end position="54"/>
    </location>
</feature>
<name>A0A1Y5NXE1_9MYCO</name>